<keyword evidence="3 10" id="KW-0813">Transport</keyword>
<reference evidence="12 13" key="1">
    <citation type="submission" date="2014-04" db="EMBL/GenBank/DDBJ databases">
        <authorList>
            <consortium name="DOE Joint Genome Institute"/>
            <person name="Kuo A."/>
            <person name="Kohler A."/>
            <person name="Costa M.D."/>
            <person name="Nagy L.G."/>
            <person name="Floudas D."/>
            <person name="Copeland A."/>
            <person name="Barry K.W."/>
            <person name="Cichocki N."/>
            <person name="Veneault-Fourrey C."/>
            <person name="LaButti K."/>
            <person name="Lindquist E.A."/>
            <person name="Lipzen A."/>
            <person name="Lundell T."/>
            <person name="Morin E."/>
            <person name="Murat C."/>
            <person name="Sun H."/>
            <person name="Tunlid A."/>
            <person name="Henrissat B."/>
            <person name="Grigoriev I.V."/>
            <person name="Hibbett D.S."/>
            <person name="Martin F."/>
            <person name="Nordberg H.P."/>
            <person name="Cantor M.N."/>
            <person name="Hua S.X."/>
        </authorList>
    </citation>
    <scope>NUCLEOTIDE SEQUENCE [LARGE SCALE GENOMIC DNA]</scope>
    <source>
        <strain evidence="12 13">441</strain>
    </source>
</reference>
<dbReference type="OrthoDB" id="9999863at2759"/>
<gene>
    <name evidence="12" type="ORF">PISMIDRAFT_102023</name>
</gene>
<dbReference type="InterPro" id="IPR003445">
    <property type="entry name" value="Cat_transpt"/>
</dbReference>
<dbReference type="Proteomes" id="UP000054018">
    <property type="component" value="Unassembled WGS sequence"/>
</dbReference>
<keyword evidence="7 10" id="KW-1133">Transmembrane helix</keyword>
<dbReference type="EMBL" id="KN833736">
    <property type="protein sequence ID" value="KIK22688.1"/>
    <property type="molecule type" value="Genomic_DNA"/>
</dbReference>
<comment type="similarity">
    <text evidence="2 10">Belongs to the TrkH potassium transport family.</text>
</comment>
<evidence type="ECO:0000313" key="12">
    <source>
        <dbReference type="EMBL" id="KIK22688.1"/>
    </source>
</evidence>
<feature type="compositionally biased region" description="Basic and acidic residues" evidence="11">
    <location>
        <begin position="279"/>
        <end position="290"/>
    </location>
</feature>
<evidence type="ECO:0000256" key="1">
    <source>
        <dbReference type="ARBA" id="ARBA00004141"/>
    </source>
</evidence>
<feature type="transmembrane region" description="Helical" evidence="10">
    <location>
        <begin position="82"/>
        <end position="103"/>
    </location>
</feature>
<dbReference type="GO" id="GO:0005886">
    <property type="term" value="C:plasma membrane"/>
    <property type="evidence" value="ECO:0007669"/>
    <property type="project" value="InterPro"/>
</dbReference>
<dbReference type="InterPro" id="IPR015958">
    <property type="entry name" value="Trk1_fungi"/>
</dbReference>
<dbReference type="PANTHER" id="PTHR31064:SF30">
    <property type="entry name" value="HIGH-AFFINITY POTASSIUM TRANSPORT PROTEIN-RELATED"/>
    <property type="match status" value="1"/>
</dbReference>
<evidence type="ECO:0000256" key="9">
    <source>
        <dbReference type="ARBA" id="ARBA00023136"/>
    </source>
</evidence>
<feature type="compositionally biased region" description="Basic and acidic residues" evidence="11">
    <location>
        <begin position="194"/>
        <end position="212"/>
    </location>
</feature>
<dbReference type="STRING" id="765257.A0A0C9ZSF4"/>
<feature type="compositionally biased region" description="Polar residues" evidence="11">
    <location>
        <begin position="292"/>
        <end position="306"/>
    </location>
</feature>
<sequence length="937" mass="104810">MAHGGRRFTANLWQGIRENLNFFRVHLLFFTFTPLVASAVLYASNGKYPISYVDALFNSVSAMTVCGLSTVNLSSLTPWQQVILFLQMCFGSPVLVSWSMVFIRRHVFIRVSCEPKVTSLRYFFSKKFDHIIAMEAARHARQRLEAQLTRETSASRRRDPGWSRHVSTLFRRRPGLSPLPESELSAMEDALVSKGKEGDKTVRARMIRRMDAPPRLVNPSGRITETDDTPDKEYPGCPNGNHMVSSSTTSSPGRASIAGERASAPESGDTESITFRSRRLSDPEVTDRIELASSSHPLAKSNTFHTSSEKPERSPRMSKAINVEFSPTVGHQDSAYSTAPDTTWGDGTRQRRPTVVSTGVHVPLARNPTIHTYRSVHTVPRSDGCLEVPPSQSVYRGFGGFPMPHQILGRFLGRLFPKARVRLHRTMTIPVTTSLTGGSVLSHGRRGSHVAPDRGVSDVDVSKPATYISFRATVGRNSAFRALTNEQLEELGGVEYRALNALLWLVAMYHFGIQIISFVVIAPYMSMSKWSSDFEPPALQRSVAPSWFSLFQVISAYTNTGMSLVDQSMVPFQTAYPMIFFMIICILAGNTAFVSRTWIVTKIIPAGSRLNETLHFLLDHPRRCFIYLFPSHQTWFLVTMLLVLNVSDWLCFLILDIGNSAISSIPIGARIVAGFYQAIAVRNAGFGIVPLSQLAPAVKVMYVIMMYISVYPIALSVRSTNVYEEQSLGIFSSDKDDEENFHPIGSRVAIWGRYLGMHARRQLSFDMWWLSLGLFLVCIIERDNLDNPDSQSWFNIFTIIFELVSAYGSVGLSMGVPNQNYSFSGSLRPLSKLVITLVMLRGRHRGLPVAIDRAVMLPSEFKNAEENPDPQPTVHEKRSSHHSSNQASRLFNRPGEVVDLPENEEGIGEKRSESDEHELRLRASRRNSVESSSRVLQ</sequence>
<dbReference type="HOGENOM" id="CLU_005947_3_0_1"/>
<accession>A0A0C9ZSF4</accession>
<evidence type="ECO:0000256" key="2">
    <source>
        <dbReference type="ARBA" id="ARBA00009137"/>
    </source>
</evidence>
<proteinExistence type="inferred from homology"/>
<evidence type="ECO:0000256" key="5">
    <source>
        <dbReference type="ARBA" id="ARBA00022692"/>
    </source>
</evidence>
<dbReference type="NCBIfam" id="TIGR00934">
    <property type="entry name" value="2a38euk"/>
    <property type="match status" value="1"/>
</dbReference>
<dbReference type="GO" id="GO:0140107">
    <property type="term" value="F:high-affinity potassium ion transmembrane transporter activity"/>
    <property type="evidence" value="ECO:0007669"/>
    <property type="project" value="TreeGrafter"/>
</dbReference>
<evidence type="ECO:0000256" key="4">
    <source>
        <dbReference type="ARBA" id="ARBA00022538"/>
    </source>
</evidence>
<evidence type="ECO:0000256" key="10">
    <source>
        <dbReference type="PIRNR" id="PIRNR002450"/>
    </source>
</evidence>
<evidence type="ECO:0000313" key="13">
    <source>
        <dbReference type="Proteomes" id="UP000054018"/>
    </source>
</evidence>
<dbReference type="GO" id="GO:1990573">
    <property type="term" value="P:potassium ion import across plasma membrane"/>
    <property type="evidence" value="ECO:0007669"/>
    <property type="project" value="TreeGrafter"/>
</dbReference>
<feature type="transmembrane region" description="Helical" evidence="10">
    <location>
        <begin position="763"/>
        <end position="780"/>
    </location>
</feature>
<dbReference type="Pfam" id="PF02386">
    <property type="entry name" value="TrkH"/>
    <property type="match status" value="1"/>
</dbReference>
<feature type="transmembrane region" description="Helical" evidence="10">
    <location>
        <begin position="792"/>
        <end position="812"/>
    </location>
</feature>
<feature type="compositionally biased region" description="Basic and acidic residues" evidence="11">
    <location>
        <begin position="907"/>
        <end position="921"/>
    </location>
</feature>
<dbReference type="PANTHER" id="PTHR31064">
    <property type="entry name" value="POTASSIUM TRANSPORT PROTEIN DDB_G0292412-RELATED"/>
    <property type="match status" value="1"/>
</dbReference>
<dbReference type="PIRSF" id="PIRSF002450">
    <property type="entry name" value="K+_transpter_TRK"/>
    <property type="match status" value="1"/>
</dbReference>
<evidence type="ECO:0000256" key="8">
    <source>
        <dbReference type="ARBA" id="ARBA00023065"/>
    </source>
</evidence>
<feature type="transmembrane region" description="Helical" evidence="10">
    <location>
        <begin position="501"/>
        <end position="526"/>
    </location>
</feature>
<feature type="transmembrane region" description="Helical" evidence="10">
    <location>
        <begin position="635"/>
        <end position="655"/>
    </location>
</feature>
<evidence type="ECO:0000256" key="11">
    <source>
        <dbReference type="SAM" id="MobiDB-lite"/>
    </source>
</evidence>
<evidence type="ECO:0000256" key="7">
    <source>
        <dbReference type="ARBA" id="ARBA00022989"/>
    </source>
</evidence>
<keyword evidence="5 10" id="KW-0812">Transmembrane</keyword>
<dbReference type="GO" id="GO:0030007">
    <property type="term" value="P:intracellular potassium ion homeostasis"/>
    <property type="evidence" value="ECO:0007669"/>
    <property type="project" value="UniProtKB-UniRule"/>
</dbReference>
<protein>
    <recommendedName>
        <fullName evidence="10">Potassium transport protein</fullName>
    </recommendedName>
</protein>
<keyword evidence="8 10" id="KW-0406">Ion transport</keyword>
<feature type="transmembrane region" description="Helical" evidence="10">
    <location>
        <begin position="577"/>
        <end position="599"/>
    </location>
</feature>
<dbReference type="InterPro" id="IPR004773">
    <property type="entry name" value="K/Na_transp_Trk1/HKT1"/>
</dbReference>
<feature type="compositionally biased region" description="Polar residues" evidence="11">
    <location>
        <begin position="330"/>
        <end position="341"/>
    </location>
</feature>
<keyword evidence="13" id="KW-1185">Reference proteome</keyword>
<feature type="region of interest" description="Disordered" evidence="11">
    <location>
        <begin position="862"/>
        <end position="937"/>
    </location>
</feature>
<feature type="region of interest" description="Disordered" evidence="11">
    <location>
        <begin position="330"/>
        <end position="351"/>
    </location>
</feature>
<name>A0A0C9ZSF4_9AGAM</name>
<dbReference type="InterPro" id="IPR051143">
    <property type="entry name" value="TrkH_K-transport"/>
</dbReference>
<evidence type="ECO:0000256" key="6">
    <source>
        <dbReference type="ARBA" id="ARBA00022958"/>
    </source>
</evidence>
<reference evidence="13" key="2">
    <citation type="submission" date="2015-01" db="EMBL/GenBank/DDBJ databases">
        <title>Evolutionary Origins and Diversification of the Mycorrhizal Mutualists.</title>
        <authorList>
            <consortium name="DOE Joint Genome Institute"/>
            <consortium name="Mycorrhizal Genomics Consortium"/>
            <person name="Kohler A."/>
            <person name="Kuo A."/>
            <person name="Nagy L.G."/>
            <person name="Floudas D."/>
            <person name="Copeland A."/>
            <person name="Barry K.W."/>
            <person name="Cichocki N."/>
            <person name="Veneault-Fourrey C."/>
            <person name="LaButti K."/>
            <person name="Lindquist E.A."/>
            <person name="Lipzen A."/>
            <person name="Lundell T."/>
            <person name="Morin E."/>
            <person name="Murat C."/>
            <person name="Riley R."/>
            <person name="Ohm R."/>
            <person name="Sun H."/>
            <person name="Tunlid A."/>
            <person name="Henrissat B."/>
            <person name="Grigoriev I.V."/>
            <person name="Hibbett D.S."/>
            <person name="Martin F."/>
        </authorList>
    </citation>
    <scope>NUCLEOTIDE SEQUENCE [LARGE SCALE GENOMIC DNA]</scope>
    <source>
        <strain evidence="13">441</strain>
    </source>
</reference>
<keyword evidence="9 10" id="KW-0472">Membrane</keyword>
<feature type="transmembrane region" description="Helical" evidence="10">
    <location>
        <begin position="22"/>
        <end position="43"/>
    </location>
</feature>
<feature type="region of interest" description="Disordered" evidence="11">
    <location>
        <begin position="192"/>
        <end position="317"/>
    </location>
</feature>
<keyword evidence="6 10" id="KW-0630">Potassium</keyword>
<dbReference type="AlphaFoldDB" id="A0A0C9ZSF4"/>
<comment type="subcellular location">
    <subcellularLocation>
        <location evidence="1">Membrane</location>
        <topology evidence="1">Multi-pass membrane protein</topology>
    </subcellularLocation>
</comment>
<organism evidence="12 13">
    <name type="scientific">Pisolithus microcarpus 441</name>
    <dbReference type="NCBI Taxonomy" id="765257"/>
    <lineage>
        <taxon>Eukaryota</taxon>
        <taxon>Fungi</taxon>
        <taxon>Dikarya</taxon>
        <taxon>Basidiomycota</taxon>
        <taxon>Agaricomycotina</taxon>
        <taxon>Agaricomycetes</taxon>
        <taxon>Agaricomycetidae</taxon>
        <taxon>Boletales</taxon>
        <taxon>Sclerodermatineae</taxon>
        <taxon>Pisolithaceae</taxon>
        <taxon>Pisolithus</taxon>
    </lineage>
</organism>
<keyword evidence="4 10" id="KW-0633">Potassium transport</keyword>
<evidence type="ECO:0000256" key="3">
    <source>
        <dbReference type="ARBA" id="ARBA00022448"/>
    </source>
</evidence>